<gene>
    <name evidence="1" type="ORF">CRHIZ90672A_00013537</name>
</gene>
<keyword evidence="2" id="KW-1185">Reference proteome</keyword>
<proteinExistence type="predicted"/>
<sequence length="123" mass="13733">MSFNVFKKTITVHGARFPEPVLQPRLGNEETFVLNLPVRSLPNRLDGVWTRARTARTCGTAAGAVAVRAYSAMQIFFTRPDKPRKIFPSSSGDLKYQMQWANTATSQDRPSPAVWLRYCSGVA</sequence>
<name>A0A9N9VA38_9HYPO</name>
<protein>
    <submittedName>
        <fullName evidence="1">Uncharacterized protein</fullName>
    </submittedName>
</protein>
<evidence type="ECO:0000313" key="1">
    <source>
        <dbReference type="EMBL" id="CAH0019790.1"/>
    </source>
</evidence>
<comment type="caution">
    <text evidence="1">The sequence shown here is derived from an EMBL/GenBank/DDBJ whole genome shotgun (WGS) entry which is preliminary data.</text>
</comment>
<dbReference type="AlphaFoldDB" id="A0A9N9VA38"/>
<accession>A0A9N9VA38</accession>
<dbReference type="Proteomes" id="UP000696573">
    <property type="component" value="Unassembled WGS sequence"/>
</dbReference>
<reference evidence="1" key="1">
    <citation type="submission" date="2021-10" db="EMBL/GenBank/DDBJ databases">
        <authorList>
            <person name="Piombo E."/>
        </authorList>
    </citation>
    <scope>NUCLEOTIDE SEQUENCE</scope>
</reference>
<dbReference type="OrthoDB" id="10605027at2759"/>
<dbReference type="EMBL" id="CABFNQ020000593">
    <property type="protein sequence ID" value="CAH0019790.1"/>
    <property type="molecule type" value="Genomic_DNA"/>
</dbReference>
<evidence type="ECO:0000313" key="2">
    <source>
        <dbReference type="Proteomes" id="UP000696573"/>
    </source>
</evidence>
<organism evidence="1 2">
    <name type="scientific">Clonostachys rhizophaga</name>
    <dbReference type="NCBI Taxonomy" id="160324"/>
    <lineage>
        <taxon>Eukaryota</taxon>
        <taxon>Fungi</taxon>
        <taxon>Dikarya</taxon>
        <taxon>Ascomycota</taxon>
        <taxon>Pezizomycotina</taxon>
        <taxon>Sordariomycetes</taxon>
        <taxon>Hypocreomycetidae</taxon>
        <taxon>Hypocreales</taxon>
        <taxon>Bionectriaceae</taxon>
        <taxon>Clonostachys</taxon>
    </lineage>
</organism>